<proteinExistence type="predicted"/>
<organism evidence="1">
    <name type="scientific">Ophidiomyces ophidiicola</name>
    <dbReference type="NCBI Taxonomy" id="1387563"/>
    <lineage>
        <taxon>Eukaryota</taxon>
        <taxon>Fungi</taxon>
        <taxon>Dikarya</taxon>
        <taxon>Ascomycota</taxon>
        <taxon>Pezizomycotina</taxon>
        <taxon>Eurotiomycetes</taxon>
        <taxon>Eurotiomycetidae</taxon>
        <taxon>Onygenales</taxon>
        <taxon>Onygenaceae</taxon>
        <taxon>Ophidiomyces</taxon>
    </lineage>
</organism>
<evidence type="ECO:0000313" key="1">
    <source>
        <dbReference type="EMBL" id="KAI2381672.1"/>
    </source>
</evidence>
<protein>
    <submittedName>
        <fullName evidence="1">Uncharacterized protein</fullName>
    </submittedName>
</protein>
<reference evidence="1" key="1">
    <citation type="journal article" date="2022" name="bioRxiv">
        <title>Population genetic analysis of Ophidiomyces ophidiicola, the causative agent of snake fungal disease, indicates recent introductions to the USA.</title>
        <authorList>
            <person name="Ladner J.T."/>
            <person name="Palmer J.M."/>
            <person name="Ettinger C.L."/>
            <person name="Stajich J.E."/>
            <person name="Farrell T.M."/>
            <person name="Glorioso B.M."/>
            <person name="Lawson B."/>
            <person name="Price S.J."/>
            <person name="Stengle A.G."/>
            <person name="Grear D.A."/>
            <person name="Lorch J.M."/>
        </authorList>
    </citation>
    <scope>NUCLEOTIDE SEQUENCE</scope>
    <source>
        <strain evidence="1">NWHC 24266-5</strain>
    </source>
</reference>
<gene>
    <name evidence="1" type="ORF">LOY88_006672</name>
</gene>
<name>A0ACB8UMG7_9EURO</name>
<accession>A0ACB8UMG7</accession>
<sequence>MTKRENLHSPRHQQLLRIHINIAPYISLTTNTPFASFSNYVRCKVSLPVPIRLRRAILLNDTFLVKRIVRNNPAYLENPDFSDKSNTSLHLAAILGRFEIIKFLVDYGHDSCNPDISQKDFNSALGISLNTDSSTALHLAAAHGHTDCVDILCSAFPQTINRPDKHGATPLMLAARAANPSSFPQSTSLVPPKQRPRAASNPSSAEDTKIVGILLDYGADFNAADDSGDTALHYASTWGNLKTFRLLVQCGASTLVKNNAGCVPADYALTGQASIYCRSLLSDADRQLLKDSIDEEQTAEILQQKMNLHLKTLPSEPIHFASESNYSPGSLNGTLYSDYGDLPPGSAKAHSIASGGLRLVDDSDREDDMSSTFFNANPPKMDGISEYYDNDSKPLPDPLFSRA</sequence>
<comment type="caution">
    <text evidence="1">The sequence shown here is derived from an EMBL/GenBank/DDBJ whole genome shotgun (WGS) entry which is preliminary data.</text>
</comment>
<dbReference type="EMBL" id="JALBCA010000189">
    <property type="protein sequence ID" value="KAI2381672.1"/>
    <property type="molecule type" value="Genomic_DNA"/>
</dbReference>